<protein>
    <recommendedName>
        <fullName evidence="2">Anti-sigma factor antagonist</fullName>
    </recommendedName>
</protein>
<evidence type="ECO:0000313" key="5">
    <source>
        <dbReference type="Proteomes" id="UP001602370"/>
    </source>
</evidence>
<dbReference type="CDD" id="cd07043">
    <property type="entry name" value="STAS_anti-anti-sigma_factors"/>
    <property type="match status" value="1"/>
</dbReference>
<dbReference type="Pfam" id="PF13466">
    <property type="entry name" value="STAS_2"/>
    <property type="match status" value="1"/>
</dbReference>
<dbReference type="InterPro" id="IPR003658">
    <property type="entry name" value="Anti-sigma_ant"/>
</dbReference>
<dbReference type="Gene3D" id="3.30.750.24">
    <property type="entry name" value="STAS domain"/>
    <property type="match status" value="1"/>
</dbReference>
<dbReference type="InterPro" id="IPR036513">
    <property type="entry name" value="STAS_dom_sf"/>
</dbReference>
<dbReference type="PANTHER" id="PTHR33495:SF2">
    <property type="entry name" value="ANTI-SIGMA FACTOR ANTAGONIST TM_1081-RELATED"/>
    <property type="match status" value="1"/>
</dbReference>
<evidence type="ECO:0000256" key="1">
    <source>
        <dbReference type="ARBA" id="ARBA00009013"/>
    </source>
</evidence>
<feature type="domain" description="STAS" evidence="3">
    <location>
        <begin position="18"/>
        <end position="127"/>
    </location>
</feature>
<name>A0ABW6XQL0_9ACTN</name>
<evidence type="ECO:0000256" key="2">
    <source>
        <dbReference type="RuleBase" id="RU003749"/>
    </source>
</evidence>
<sequence length="130" mass="13878">MPRDATGTGDAGLIGPRLTAAVRWTGATAVVTVAGELDRDTQEPLHATLTEVLDQRPERIVVDCGRLTFCDSTGLNLLLTARLDAREAGSRLELAALRPPVDRVFDVTGVVAVFTVYDELPADLAEGEHP</sequence>
<dbReference type="SUPFAM" id="SSF52091">
    <property type="entry name" value="SpoIIaa-like"/>
    <property type="match status" value="1"/>
</dbReference>
<comment type="caution">
    <text evidence="4">The sequence shown here is derived from an EMBL/GenBank/DDBJ whole genome shotgun (WGS) entry which is preliminary data.</text>
</comment>
<dbReference type="PANTHER" id="PTHR33495">
    <property type="entry name" value="ANTI-SIGMA FACTOR ANTAGONIST TM_1081-RELATED-RELATED"/>
    <property type="match status" value="1"/>
</dbReference>
<dbReference type="Proteomes" id="UP001602370">
    <property type="component" value="Unassembled WGS sequence"/>
</dbReference>
<dbReference type="NCBIfam" id="TIGR00377">
    <property type="entry name" value="ant_ant_sig"/>
    <property type="match status" value="1"/>
</dbReference>
<organism evidence="4 5">
    <name type="scientific">Streptomyces flavochromogenes</name>
    <dbReference type="NCBI Taxonomy" id="68199"/>
    <lineage>
        <taxon>Bacteria</taxon>
        <taxon>Bacillati</taxon>
        <taxon>Actinomycetota</taxon>
        <taxon>Actinomycetes</taxon>
        <taxon>Kitasatosporales</taxon>
        <taxon>Streptomycetaceae</taxon>
        <taxon>Streptomyces</taxon>
    </lineage>
</organism>
<gene>
    <name evidence="4" type="ORF">ACFY8C_15795</name>
</gene>
<dbReference type="InterPro" id="IPR058548">
    <property type="entry name" value="MlaB-like_STAS"/>
</dbReference>
<comment type="similarity">
    <text evidence="1 2">Belongs to the anti-sigma-factor antagonist family.</text>
</comment>
<accession>A0ABW6XQL0</accession>
<dbReference type="EMBL" id="JBIBDZ010000004">
    <property type="protein sequence ID" value="MFF5919787.1"/>
    <property type="molecule type" value="Genomic_DNA"/>
</dbReference>
<evidence type="ECO:0000259" key="3">
    <source>
        <dbReference type="PROSITE" id="PS50801"/>
    </source>
</evidence>
<dbReference type="InterPro" id="IPR002645">
    <property type="entry name" value="STAS_dom"/>
</dbReference>
<reference evidence="4 5" key="1">
    <citation type="submission" date="2024-10" db="EMBL/GenBank/DDBJ databases">
        <title>The Natural Products Discovery Center: Release of the First 8490 Sequenced Strains for Exploring Actinobacteria Biosynthetic Diversity.</title>
        <authorList>
            <person name="Kalkreuter E."/>
            <person name="Kautsar S.A."/>
            <person name="Yang D."/>
            <person name="Bader C.D."/>
            <person name="Teijaro C.N."/>
            <person name="Fluegel L."/>
            <person name="Davis C.M."/>
            <person name="Simpson J.R."/>
            <person name="Lauterbach L."/>
            <person name="Steele A.D."/>
            <person name="Gui C."/>
            <person name="Meng S."/>
            <person name="Li G."/>
            <person name="Viehrig K."/>
            <person name="Ye F."/>
            <person name="Su P."/>
            <person name="Kiefer A.F."/>
            <person name="Nichols A."/>
            <person name="Cepeda A.J."/>
            <person name="Yan W."/>
            <person name="Fan B."/>
            <person name="Jiang Y."/>
            <person name="Adhikari A."/>
            <person name="Zheng C.-J."/>
            <person name="Schuster L."/>
            <person name="Cowan T.M."/>
            <person name="Smanski M.J."/>
            <person name="Chevrette M.G."/>
            <person name="De Carvalho L.P.S."/>
            <person name="Shen B."/>
        </authorList>
    </citation>
    <scope>NUCLEOTIDE SEQUENCE [LARGE SCALE GENOMIC DNA]</scope>
    <source>
        <strain evidence="4 5">NPDC012605</strain>
    </source>
</reference>
<proteinExistence type="inferred from homology"/>
<keyword evidence="5" id="KW-1185">Reference proteome</keyword>
<evidence type="ECO:0000313" key="4">
    <source>
        <dbReference type="EMBL" id="MFF5919787.1"/>
    </source>
</evidence>
<dbReference type="PROSITE" id="PS50801">
    <property type="entry name" value="STAS"/>
    <property type="match status" value="1"/>
</dbReference>
<dbReference type="RefSeq" id="WP_030319394.1">
    <property type="nucleotide sequence ID" value="NZ_JBIBDZ010000004.1"/>
</dbReference>